<keyword evidence="3 8" id="KW-0349">Heme</keyword>
<dbReference type="GO" id="GO:0004497">
    <property type="term" value="F:monooxygenase activity"/>
    <property type="evidence" value="ECO:0007669"/>
    <property type="project" value="UniProtKB-KW"/>
</dbReference>
<feature type="binding site" description="axial binding residue" evidence="8">
    <location>
        <position position="393"/>
    </location>
    <ligand>
        <name>heme</name>
        <dbReference type="ChEBI" id="CHEBI:30413"/>
    </ligand>
    <ligandPart>
        <name>Fe</name>
        <dbReference type="ChEBI" id="CHEBI:18248"/>
    </ligandPart>
</feature>
<dbReference type="InterPro" id="IPR002401">
    <property type="entry name" value="Cyt_P450_E_grp-I"/>
</dbReference>
<protein>
    <submittedName>
        <fullName evidence="10">Putative cytochrome p450 protein</fullName>
    </submittedName>
</protein>
<dbReference type="PROSITE" id="PS00086">
    <property type="entry name" value="CYTOCHROME_P450"/>
    <property type="match status" value="1"/>
</dbReference>
<dbReference type="PRINTS" id="PR00463">
    <property type="entry name" value="EP450I"/>
</dbReference>
<evidence type="ECO:0000256" key="6">
    <source>
        <dbReference type="ARBA" id="ARBA00023004"/>
    </source>
</evidence>
<dbReference type="OMA" id="YRSDGRW"/>
<dbReference type="Pfam" id="PF00067">
    <property type="entry name" value="p450"/>
    <property type="match status" value="1"/>
</dbReference>
<keyword evidence="7 9" id="KW-0503">Monooxygenase</keyword>
<dbReference type="HOGENOM" id="CLU_001570_14_4_1"/>
<dbReference type="GO" id="GO:0016705">
    <property type="term" value="F:oxidoreductase activity, acting on paired donors, with incorporation or reduction of molecular oxygen"/>
    <property type="evidence" value="ECO:0007669"/>
    <property type="project" value="InterPro"/>
</dbReference>
<comment type="similarity">
    <text evidence="2 9">Belongs to the cytochrome P450 family.</text>
</comment>
<keyword evidence="4 8" id="KW-0479">Metal-binding</keyword>
<proteinExistence type="inferred from homology"/>
<dbReference type="InterPro" id="IPR001128">
    <property type="entry name" value="Cyt_P450"/>
</dbReference>
<evidence type="ECO:0000313" key="10">
    <source>
        <dbReference type="EMBL" id="EMR70709.1"/>
    </source>
</evidence>
<keyword evidence="5 9" id="KW-0560">Oxidoreductase</keyword>
<dbReference type="Gene3D" id="1.10.630.10">
    <property type="entry name" value="Cytochrome P450"/>
    <property type="match status" value="1"/>
</dbReference>
<dbReference type="OrthoDB" id="3945418at2759"/>
<dbReference type="PANTHER" id="PTHR24305">
    <property type="entry name" value="CYTOCHROME P450"/>
    <property type="match status" value="1"/>
</dbReference>
<name>M7SVS9_EUTLA</name>
<sequence>MVGCPSLPYFLLCTHQLLIPDPWTGPIIRISPYELHVIDPAFFETLYRMDGRWDKYAWAYDAFGAKRSTVFGTGHDAHQAHRRAIAPFFSKLNVASRQELICRNVDKFSQRLSKLAGTRFNLGAATSAFTRDVANEFIVGKAYNELDLEDFGIGLSIASQGAGVFWRTTKHIRWFGPAMRAIPVEWAMKMADEGTKSFLRYLQDTRDSFAAATSSSPDIKTQNTMVYDIVQSNLSPAEKTFDRIFAESVTVTGAAFETTANVLRLVLYHVFTNDEILQRLRKEITEAAAGSSEPVQLKTLEQLPYLTSTLMEGMRLSPAIGTRAARITDKDLFYSGWRIPAGTPVGMTTLLMHTDEKLYPDPMHFNPDRWMDPTTRKAAKNTFAPFSRGTRMCLGMHLAWAEMYLLLAALVRGFNFDIQGATAADFELERDNFGIGTRAECNLIAYVTPDKD</sequence>
<dbReference type="InterPro" id="IPR036396">
    <property type="entry name" value="Cyt_P450_sf"/>
</dbReference>
<evidence type="ECO:0000256" key="4">
    <source>
        <dbReference type="ARBA" id="ARBA00022723"/>
    </source>
</evidence>
<evidence type="ECO:0000256" key="7">
    <source>
        <dbReference type="ARBA" id="ARBA00023033"/>
    </source>
</evidence>
<evidence type="ECO:0000256" key="3">
    <source>
        <dbReference type="ARBA" id="ARBA00022617"/>
    </source>
</evidence>
<dbReference type="SUPFAM" id="SSF48264">
    <property type="entry name" value="Cytochrome P450"/>
    <property type="match status" value="1"/>
</dbReference>
<keyword evidence="11" id="KW-1185">Reference proteome</keyword>
<dbReference type="AlphaFoldDB" id="M7SVS9"/>
<evidence type="ECO:0000256" key="8">
    <source>
        <dbReference type="PIRSR" id="PIRSR602401-1"/>
    </source>
</evidence>
<dbReference type="EMBL" id="KB705796">
    <property type="protein sequence ID" value="EMR70709.1"/>
    <property type="molecule type" value="Genomic_DNA"/>
</dbReference>
<accession>M7SVS9</accession>
<evidence type="ECO:0000313" key="11">
    <source>
        <dbReference type="Proteomes" id="UP000012174"/>
    </source>
</evidence>
<evidence type="ECO:0000256" key="1">
    <source>
        <dbReference type="ARBA" id="ARBA00001971"/>
    </source>
</evidence>
<dbReference type="KEGG" id="ela:UCREL1_2255"/>
<dbReference type="GO" id="GO:0020037">
    <property type="term" value="F:heme binding"/>
    <property type="evidence" value="ECO:0007669"/>
    <property type="project" value="InterPro"/>
</dbReference>
<dbReference type="CDD" id="cd11062">
    <property type="entry name" value="CYP58-like"/>
    <property type="match status" value="1"/>
</dbReference>
<keyword evidence="6 8" id="KW-0408">Iron</keyword>
<dbReference type="PRINTS" id="PR00385">
    <property type="entry name" value="P450"/>
</dbReference>
<comment type="cofactor">
    <cofactor evidence="1 8">
        <name>heme</name>
        <dbReference type="ChEBI" id="CHEBI:30413"/>
    </cofactor>
</comment>
<reference evidence="11" key="1">
    <citation type="journal article" date="2013" name="Genome Announc.">
        <title>Draft genome sequence of the grapevine dieback fungus Eutypa lata UCR-EL1.</title>
        <authorList>
            <person name="Blanco-Ulate B."/>
            <person name="Rolshausen P.E."/>
            <person name="Cantu D."/>
        </authorList>
    </citation>
    <scope>NUCLEOTIDE SEQUENCE [LARGE SCALE GENOMIC DNA]</scope>
    <source>
        <strain evidence="11">UCR-EL1</strain>
    </source>
</reference>
<dbReference type="Proteomes" id="UP000012174">
    <property type="component" value="Unassembled WGS sequence"/>
</dbReference>
<evidence type="ECO:0000256" key="2">
    <source>
        <dbReference type="ARBA" id="ARBA00010617"/>
    </source>
</evidence>
<evidence type="ECO:0000256" key="9">
    <source>
        <dbReference type="RuleBase" id="RU000461"/>
    </source>
</evidence>
<dbReference type="eggNOG" id="KOG0157">
    <property type="taxonomic scope" value="Eukaryota"/>
</dbReference>
<evidence type="ECO:0000256" key="5">
    <source>
        <dbReference type="ARBA" id="ARBA00023002"/>
    </source>
</evidence>
<organism evidence="10 11">
    <name type="scientific">Eutypa lata (strain UCR-EL1)</name>
    <name type="common">Grapevine dieback disease fungus</name>
    <name type="synonym">Eutypa armeniacae</name>
    <dbReference type="NCBI Taxonomy" id="1287681"/>
    <lineage>
        <taxon>Eukaryota</taxon>
        <taxon>Fungi</taxon>
        <taxon>Dikarya</taxon>
        <taxon>Ascomycota</taxon>
        <taxon>Pezizomycotina</taxon>
        <taxon>Sordariomycetes</taxon>
        <taxon>Xylariomycetidae</taxon>
        <taxon>Xylariales</taxon>
        <taxon>Diatrypaceae</taxon>
        <taxon>Eutypa</taxon>
    </lineage>
</organism>
<dbReference type="InterPro" id="IPR017972">
    <property type="entry name" value="Cyt_P450_CS"/>
</dbReference>
<dbReference type="GO" id="GO:0005506">
    <property type="term" value="F:iron ion binding"/>
    <property type="evidence" value="ECO:0007669"/>
    <property type="project" value="InterPro"/>
</dbReference>
<dbReference type="InterPro" id="IPR050121">
    <property type="entry name" value="Cytochrome_P450_monoxygenase"/>
</dbReference>
<dbReference type="PANTHER" id="PTHR24305:SF157">
    <property type="entry name" value="N-ACETYLTRYPTOPHAN 6-HYDROXYLASE IVOC-RELATED"/>
    <property type="match status" value="1"/>
</dbReference>
<gene>
    <name evidence="10" type="ORF">UCREL1_2255</name>
</gene>